<keyword evidence="1" id="KW-1133">Transmembrane helix</keyword>
<keyword evidence="3" id="KW-1185">Reference proteome</keyword>
<keyword evidence="1" id="KW-0812">Transmembrane</keyword>
<evidence type="ECO:0000256" key="1">
    <source>
        <dbReference type="SAM" id="Phobius"/>
    </source>
</evidence>
<evidence type="ECO:0000313" key="2">
    <source>
        <dbReference type="EMBL" id="QDQ25603.1"/>
    </source>
</evidence>
<dbReference type="Proteomes" id="UP000317550">
    <property type="component" value="Chromosome"/>
</dbReference>
<dbReference type="AlphaFoldDB" id="A0A516SBT3"/>
<dbReference type="KEGG" id="cari:FNU76_04125"/>
<dbReference type="RefSeq" id="WP_143856528.1">
    <property type="nucleotide sequence ID" value="NZ_CP041730.1"/>
</dbReference>
<gene>
    <name evidence="2" type="ORF">FNU76_04125</name>
</gene>
<feature type="transmembrane region" description="Helical" evidence="1">
    <location>
        <begin position="12"/>
        <end position="33"/>
    </location>
</feature>
<accession>A0A516SBT3</accession>
<protein>
    <submittedName>
        <fullName evidence="2">Type II secretion system protein</fullName>
    </submittedName>
</protein>
<keyword evidence="1" id="KW-0472">Membrane</keyword>
<evidence type="ECO:0000313" key="3">
    <source>
        <dbReference type="Proteomes" id="UP000317550"/>
    </source>
</evidence>
<organism evidence="2 3">
    <name type="scientific">Chitinimonas arctica</name>
    <dbReference type="NCBI Taxonomy" id="2594795"/>
    <lineage>
        <taxon>Bacteria</taxon>
        <taxon>Pseudomonadati</taxon>
        <taxon>Pseudomonadota</taxon>
        <taxon>Betaproteobacteria</taxon>
        <taxon>Neisseriales</taxon>
        <taxon>Chitinibacteraceae</taxon>
        <taxon>Chitinimonas</taxon>
    </lineage>
</organism>
<proteinExistence type="predicted"/>
<sequence length="162" mass="18252">MKCRPAQQGFSYLALLILIAVLGVTGTATVLLGEISERRQAEQALLLTGSAYRNAIASYYNAVPAEKRHYPRALADLLRDPRFPLRRHLRRLYPDPISGQADWLLLRGPDGGIMGIASRSTAQPIKLDLFDEEDSAFKQKRHYSEWLFVADIAPKTPRILTY</sequence>
<dbReference type="OrthoDB" id="5608857at2"/>
<name>A0A516SBT3_9NEIS</name>
<dbReference type="EMBL" id="CP041730">
    <property type="protein sequence ID" value="QDQ25603.1"/>
    <property type="molecule type" value="Genomic_DNA"/>
</dbReference>
<reference evidence="3" key="1">
    <citation type="submission" date="2019-07" db="EMBL/GenBank/DDBJ databases">
        <title>Chitinimonas sp. nov., isolated from Ny-Alesund, arctica soil.</title>
        <authorList>
            <person name="Xu Q."/>
            <person name="Peng F."/>
        </authorList>
    </citation>
    <scope>NUCLEOTIDE SEQUENCE [LARGE SCALE GENOMIC DNA]</scope>
    <source>
        <strain evidence="3">R3-44</strain>
    </source>
</reference>